<dbReference type="AlphaFoldDB" id="D1C5H3"/>
<evidence type="ECO:0000259" key="1">
    <source>
        <dbReference type="Pfam" id="PF12728"/>
    </source>
</evidence>
<dbReference type="Gene3D" id="1.10.10.10">
    <property type="entry name" value="Winged helix-like DNA-binding domain superfamily/Winged helix DNA-binding domain"/>
    <property type="match status" value="1"/>
</dbReference>
<feature type="domain" description="Helix-turn-helix" evidence="1">
    <location>
        <begin position="79"/>
        <end position="127"/>
    </location>
</feature>
<dbReference type="InterPro" id="IPR010093">
    <property type="entry name" value="SinI_DNA-bd"/>
</dbReference>
<dbReference type="Proteomes" id="UP000002027">
    <property type="component" value="Chromosome 1"/>
</dbReference>
<dbReference type="InterPro" id="IPR036388">
    <property type="entry name" value="WH-like_DNA-bd_sf"/>
</dbReference>
<dbReference type="eggNOG" id="COG3311">
    <property type="taxonomic scope" value="Bacteria"/>
</dbReference>
<name>D1C5H3_SPHTD</name>
<protein>
    <submittedName>
        <fullName evidence="2">DNA binding domain protein, excisionase family</fullName>
    </submittedName>
</protein>
<dbReference type="Pfam" id="PF12728">
    <property type="entry name" value="HTH_17"/>
    <property type="match status" value="1"/>
</dbReference>
<proteinExistence type="predicted"/>
<dbReference type="RefSeq" id="WP_012870538.1">
    <property type="nucleotide sequence ID" value="NC_013523.1"/>
</dbReference>
<dbReference type="InParanoid" id="D1C5H3"/>
<accession>D1C5H3</accession>
<sequence length="149" mass="17008">MQSATLKPSKPVMAADDERASLEDIDRLLESRWTDRPALIGDDGTRIALPPSLFRVLREAVHALAEGAAVTIVPIDKELTTQQAANILNVSRPYLIRLLERGEIPYHTVGRHRRIRFGDVLAYRQKRYERRKEAIRRMIEASEESGDYT</sequence>
<evidence type="ECO:0000313" key="3">
    <source>
        <dbReference type="Proteomes" id="UP000002027"/>
    </source>
</evidence>
<evidence type="ECO:0000313" key="2">
    <source>
        <dbReference type="EMBL" id="ACZ37489.1"/>
    </source>
</evidence>
<dbReference type="InterPro" id="IPR009061">
    <property type="entry name" value="DNA-bd_dom_put_sf"/>
</dbReference>
<dbReference type="KEGG" id="sti:Sthe_0050"/>
<dbReference type="STRING" id="479434.Sthe_0050"/>
<reference evidence="2 3" key="2">
    <citation type="journal article" date="2010" name="Stand. Genomic Sci.">
        <title>Complete genome sequence of Desulfohalobium retbaense type strain (HR(100)).</title>
        <authorList>
            <person name="Spring S."/>
            <person name="Nolan M."/>
            <person name="Lapidus A."/>
            <person name="Glavina Del Rio T."/>
            <person name="Copeland A."/>
            <person name="Tice H."/>
            <person name="Cheng J.F."/>
            <person name="Lucas S."/>
            <person name="Land M."/>
            <person name="Chen F."/>
            <person name="Bruce D."/>
            <person name="Goodwin L."/>
            <person name="Pitluck S."/>
            <person name="Ivanova N."/>
            <person name="Mavromatis K."/>
            <person name="Mikhailova N."/>
            <person name="Pati A."/>
            <person name="Chen A."/>
            <person name="Palaniappan K."/>
            <person name="Hauser L."/>
            <person name="Chang Y.J."/>
            <person name="Jeffries C.D."/>
            <person name="Munk C."/>
            <person name="Kiss H."/>
            <person name="Chain P."/>
            <person name="Han C."/>
            <person name="Brettin T."/>
            <person name="Detter J.C."/>
            <person name="Schuler E."/>
            <person name="Goker M."/>
            <person name="Rohde M."/>
            <person name="Bristow J."/>
            <person name="Eisen J.A."/>
            <person name="Markowitz V."/>
            <person name="Hugenholtz P."/>
            <person name="Kyrpides N.C."/>
            <person name="Klenk H.P."/>
        </authorList>
    </citation>
    <scope>NUCLEOTIDE SEQUENCE [LARGE SCALE GENOMIC DNA]</scope>
    <source>
        <strain evidence="3">ATCC 49802 / DSM 20745 / S 6022</strain>
    </source>
</reference>
<dbReference type="SUPFAM" id="SSF46955">
    <property type="entry name" value="Putative DNA-binding domain"/>
    <property type="match status" value="1"/>
</dbReference>
<reference evidence="3" key="1">
    <citation type="submission" date="2009-11" db="EMBL/GenBank/DDBJ databases">
        <title>The complete chromosome 1 of Sphaerobacter thermophilus DSM 20745.</title>
        <authorList>
            <person name="Lucas S."/>
            <person name="Copeland A."/>
            <person name="Lapidus A."/>
            <person name="Glavina del Rio T."/>
            <person name="Dalin E."/>
            <person name="Tice H."/>
            <person name="Bruce D."/>
            <person name="Goodwin L."/>
            <person name="Pitluck S."/>
            <person name="Kyrpides N."/>
            <person name="Mavromatis K."/>
            <person name="Ivanova N."/>
            <person name="Mikhailova N."/>
            <person name="LaButti K.M."/>
            <person name="Clum A."/>
            <person name="Sun H.I."/>
            <person name="Brettin T."/>
            <person name="Detter J.C."/>
            <person name="Han C."/>
            <person name="Larimer F."/>
            <person name="Land M."/>
            <person name="Hauser L."/>
            <person name="Markowitz V."/>
            <person name="Cheng J.F."/>
            <person name="Hugenholtz P."/>
            <person name="Woyke T."/>
            <person name="Wu D."/>
            <person name="Steenblock K."/>
            <person name="Schneider S."/>
            <person name="Pukall R."/>
            <person name="Goeker M."/>
            <person name="Klenk H.P."/>
            <person name="Eisen J.A."/>
        </authorList>
    </citation>
    <scope>NUCLEOTIDE SEQUENCE [LARGE SCALE GENOMIC DNA]</scope>
    <source>
        <strain evidence="3">ATCC 49802 / DSM 20745 / S 6022</strain>
    </source>
</reference>
<dbReference type="OrthoDB" id="26212at2"/>
<gene>
    <name evidence="2" type="ordered locus">Sthe_0050</name>
</gene>
<keyword evidence="3" id="KW-1185">Reference proteome</keyword>
<dbReference type="HOGENOM" id="CLU_106726_1_0_0"/>
<dbReference type="EMBL" id="CP001823">
    <property type="protein sequence ID" value="ACZ37489.1"/>
    <property type="molecule type" value="Genomic_DNA"/>
</dbReference>
<dbReference type="GO" id="GO:0003677">
    <property type="term" value="F:DNA binding"/>
    <property type="evidence" value="ECO:0007669"/>
    <property type="project" value="InterPro"/>
</dbReference>
<dbReference type="InterPro" id="IPR041657">
    <property type="entry name" value="HTH_17"/>
</dbReference>
<organism evidence="2 3">
    <name type="scientific">Sphaerobacter thermophilus (strain ATCC 49802 / DSM 20745 / KCCM 41009 / NCIMB 13125 / S 6022)</name>
    <dbReference type="NCBI Taxonomy" id="479434"/>
    <lineage>
        <taxon>Bacteria</taxon>
        <taxon>Pseudomonadati</taxon>
        <taxon>Thermomicrobiota</taxon>
        <taxon>Thermomicrobia</taxon>
        <taxon>Sphaerobacterales</taxon>
        <taxon>Sphaerobacterineae</taxon>
        <taxon>Sphaerobacteraceae</taxon>
        <taxon>Sphaerobacter</taxon>
    </lineage>
</organism>
<dbReference type="NCBIfam" id="TIGR01764">
    <property type="entry name" value="excise"/>
    <property type="match status" value="1"/>
</dbReference>